<dbReference type="Proteomes" id="UP000238479">
    <property type="component" value="Chromosome 5"/>
</dbReference>
<dbReference type="GO" id="GO:0003712">
    <property type="term" value="F:transcription coregulator activity"/>
    <property type="evidence" value="ECO:0007669"/>
    <property type="project" value="InterPro"/>
</dbReference>
<keyword evidence="7" id="KW-1185">Reference proteome</keyword>
<comment type="subcellular location">
    <subcellularLocation>
        <location evidence="1">Nucleus</location>
    </subcellularLocation>
</comment>
<dbReference type="AlphaFoldDB" id="A0A2P6Q5W1"/>
<dbReference type="GO" id="GO:0016592">
    <property type="term" value="C:mediator complex"/>
    <property type="evidence" value="ECO:0007669"/>
    <property type="project" value="InterPro"/>
</dbReference>
<dbReference type="InterPro" id="IPR019403">
    <property type="entry name" value="Mediator_Med19_met"/>
</dbReference>
<evidence type="ECO:0000256" key="2">
    <source>
        <dbReference type="ARBA" id="ARBA00023015"/>
    </source>
</evidence>
<organism evidence="6 7">
    <name type="scientific">Rosa chinensis</name>
    <name type="common">China rose</name>
    <dbReference type="NCBI Taxonomy" id="74649"/>
    <lineage>
        <taxon>Eukaryota</taxon>
        <taxon>Viridiplantae</taxon>
        <taxon>Streptophyta</taxon>
        <taxon>Embryophyta</taxon>
        <taxon>Tracheophyta</taxon>
        <taxon>Spermatophyta</taxon>
        <taxon>Magnoliopsida</taxon>
        <taxon>eudicotyledons</taxon>
        <taxon>Gunneridae</taxon>
        <taxon>Pentapetalae</taxon>
        <taxon>rosids</taxon>
        <taxon>fabids</taxon>
        <taxon>Rosales</taxon>
        <taxon>Rosaceae</taxon>
        <taxon>Rosoideae</taxon>
        <taxon>Rosoideae incertae sedis</taxon>
        <taxon>Rosa</taxon>
    </lineage>
</organism>
<evidence type="ECO:0000313" key="6">
    <source>
        <dbReference type="EMBL" id="PRQ29549.1"/>
    </source>
</evidence>
<feature type="compositionally biased region" description="Polar residues" evidence="5">
    <location>
        <begin position="155"/>
        <end position="164"/>
    </location>
</feature>
<keyword evidence="4" id="KW-0539">Nucleus</keyword>
<keyword evidence="2" id="KW-0805">Transcription regulation</keyword>
<comment type="caution">
    <text evidence="6">The sequence shown here is derived from an EMBL/GenBank/DDBJ whole genome shotgun (WGS) entry which is preliminary data.</text>
</comment>
<proteinExistence type="predicted"/>
<evidence type="ECO:0008006" key="8">
    <source>
        <dbReference type="Google" id="ProtNLM"/>
    </source>
</evidence>
<dbReference type="OMA" id="YKLWPHH"/>
<dbReference type="STRING" id="74649.A0A2P6Q5W1"/>
<evidence type="ECO:0000256" key="4">
    <source>
        <dbReference type="ARBA" id="ARBA00023242"/>
    </source>
</evidence>
<feature type="compositionally biased region" description="Basic residues" evidence="5">
    <location>
        <begin position="126"/>
        <end position="146"/>
    </location>
</feature>
<dbReference type="PANTHER" id="PTHR22536:SF3">
    <property type="entry name" value="MEDIATOR OF RNA POLYMERASE II TRANSCRIPTION SUBUNIT 19B"/>
    <property type="match status" value="1"/>
</dbReference>
<accession>A0A2P6Q5W1</accession>
<evidence type="ECO:0000313" key="7">
    <source>
        <dbReference type="Proteomes" id="UP000238479"/>
    </source>
</evidence>
<gene>
    <name evidence="6" type="ORF">RchiOBHm_Chr5g0015061</name>
</gene>
<keyword evidence="3" id="KW-0804">Transcription</keyword>
<dbReference type="GO" id="GO:0045944">
    <property type="term" value="P:positive regulation of transcription by RNA polymerase II"/>
    <property type="evidence" value="ECO:0007669"/>
    <property type="project" value="TreeGrafter"/>
</dbReference>
<dbReference type="Gramene" id="PRQ29549">
    <property type="protein sequence ID" value="PRQ29549"/>
    <property type="gene ID" value="RchiOBHm_Chr5g0015061"/>
</dbReference>
<feature type="region of interest" description="Disordered" evidence="5">
    <location>
        <begin position="104"/>
        <end position="174"/>
    </location>
</feature>
<evidence type="ECO:0000256" key="3">
    <source>
        <dbReference type="ARBA" id="ARBA00023163"/>
    </source>
</evidence>
<protein>
    <recommendedName>
        <fullName evidence="8">Mediator of RNA polymerase II transcription subunit 19</fullName>
    </recommendedName>
</protein>
<name>A0A2P6Q5W1_ROSCH</name>
<reference evidence="6 7" key="1">
    <citation type="journal article" date="2018" name="Nat. Genet.">
        <title>The Rosa genome provides new insights in the design of modern roses.</title>
        <authorList>
            <person name="Bendahmane M."/>
        </authorList>
    </citation>
    <scope>NUCLEOTIDE SEQUENCE [LARGE SCALE GENOMIC DNA]</scope>
    <source>
        <strain evidence="7">cv. Old Blush</strain>
    </source>
</reference>
<dbReference type="EMBL" id="PDCK01000043">
    <property type="protein sequence ID" value="PRQ29549.1"/>
    <property type="molecule type" value="Genomic_DNA"/>
</dbReference>
<evidence type="ECO:0000256" key="1">
    <source>
        <dbReference type="ARBA" id="ARBA00004123"/>
    </source>
</evidence>
<dbReference type="PANTHER" id="PTHR22536">
    <property type="entry name" value="LUNG CANCER METASTASIS-RELATED LCMR1 PROTEIN"/>
    <property type="match status" value="1"/>
</dbReference>
<sequence>MDLDAKRFGRGPRELGGAANLINQYKLWPYHEFFCKRSLPLSETHYLHNVVGDTEIRKGEGMKLDQLFENTPYMRERNANIHPFDLGMLSEAFRIKETTPVHLPSAEKGIRTSVVKSKGELEDKERKHKKNKDKDKDRKKHKKRRKDNLGDADYSNKNVTNGLKTVQLKEQPDMFIQKRRLNGYEDLSVRENKRVRIQR</sequence>
<evidence type="ECO:0000256" key="5">
    <source>
        <dbReference type="SAM" id="MobiDB-lite"/>
    </source>
</evidence>